<dbReference type="RefSeq" id="WP_339959751.1">
    <property type="nucleotide sequence ID" value="NZ_JAWMWH010000001.1"/>
</dbReference>
<keyword evidence="2" id="KW-0012">Acyltransferase</keyword>
<organism evidence="2 3">
    <name type="scientific">Nicoliella lavandulae</name>
    <dbReference type="NCBI Taxonomy" id="3082954"/>
    <lineage>
        <taxon>Bacteria</taxon>
        <taxon>Bacillati</taxon>
        <taxon>Bacillota</taxon>
        <taxon>Bacilli</taxon>
        <taxon>Lactobacillales</taxon>
        <taxon>Lactobacillaceae</taxon>
        <taxon>Nicoliella</taxon>
    </lineage>
</organism>
<dbReference type="InterPro" id="IPR000182">
    <property type="entry name" value="GNAT_dom"/>
</dbReference>
<dbReference type="EMBL" id="JAWMWH010000001">
    <property type="protein sequence ID" value="MEJ6399918.1"/>
    <property type="molecule type" value="Genomic_DNA"/>
</dbReference>
<dbReference type="GO" id="GO:0016746">
    <property type="term" value="F:acyltransferase activity"/>
    <property type="evidence" value="ECO:0007669"/>
    <property type="project" value="UniProtKB-KW"/>
</dbReference>
<dbReference type="InterPro" id="IPR016181">
    <property type="entry name" value="Acyl_CoA_acyltransferase"/>
</dbReference>
<comment type="caution">
    <text evidence="2">The sequence shown here is derived from an EMBL/GenBank/DDBJ whole genome shotgun (WGS) entry which is preliminary data.</text>
</comment>
<dbReference type="SUPFAM" id="SSF55729">
    <property type="entry name" value="Acyl-CoA N-acyltransferases (Nat)"/>
    <property type="match status" value="1"/>
</dbReference>
<sequence>MKWICRNFNDLTNYQIWEMYHIRAETFCVQQHRTFVDADENDLVAQHVLGFNDDNKLVAYARFYSEGDHLDFGRVLTVPAVRGQGIGKQLMDYLLHQIELVNHPHQSIIITAQADKQGFYERFGFVAQGDVFIHEQTPHIMMKKE</sequence>
<dbReference type="InterPro" id="IPR039143">
    <property type="entry name" value="GNPNAT1-like"/>
</dbReference>
<dbReference type="PANTHER" id="PTHR13355">
    <property type="entry name" value="GLUCOSAMINE 6-PHOSPHATE N-ACETYLTRANSFERASE"/>
    <property type="match status" value="1"/>
</dbReference>
<feature type="domain" description="N-acetyltransferase" evidence="1">
    <location>
        <begin position="6"/>
        <end position="145"/>
    </location>
</feature>
<dbReference type="EC" id="2.3.1.-" evidence="2"/>
<dbReference type="CDD" id="cd04301">
    <property type="entry name" value="NAT_SF"/>
    <property type="match status" value="1"/>
</dbReference>
<reference evidence="2 3" key="1">
    <citation type="submission" date="2023-10" db="EMBL/GenBank/DDBJ databases">
        <title>Nicoliella lavandulae sp. nov. isolated from Lavandula angustifolia flowers.</title>
        <authorList>
            <person name="Alcantara C."/>
            <person name="Zuniga M."/>
            <person name="Landete J.M."/>
            <person name="Monedero V."/>
        </authorList>
    </citation>
    <scope>NUCLEOTIDE SEQUENCE [LARGE SCALE GENOMIC DNA]</scope>
    <source>
        <strain evidence="2 3">Es01</strain>
    </source>
</reference>
<dbReference type="Gene3D" id="3.40.630.30">
    <property type="match status" value="1"/>
</dbReference>
<evidence type="ECO:0000259" key="1">
    <source>
        <dbReference type="PROSITE" id="PS51186"/>
    </source>
</evidence>
<dbReference type="PANTHER" id="PTHR13355:SF11">
    <property type="entry name" value="GLUCOSAMINE 6-PHOSPHATE N-ACETYLTRANSFERASE"/>
    <property type="match status" value="1"/>
</dbReference>
<protein>
    <submittedName>
        <fullName evidence="2">GNAT family N-acetyltransferase</fullName>
        <ecNumber evidence="2">2.3.1.-</ecNumber>
    </submittedName>
</protein>
<keyword evidence="2" id="KW-0808">Transferase</keyword>
<keyword evidence="3" id="KW-1185">Reference proteome</keyword>
<accession>A0ABU8SJ38</accession>
<dbReference type="Proteomes" id="UP001370590">
    <property type="component" value="Unassembled WGS sequence"/>
</dbReference>
<dbReference type="PROSITE" id="PS51186">
    <property type="entry name" value="GNAT"/>
    <property type="match status" value="1"/>
</dbReference>
<evidence type="ECO:0000313" key="2">
    <source>
        <dbReference type="EMBL" id="MEJ6399918.1"/>
    </source>
</evidence>
<dbReference type="Pfam" id="PF13673">
    <property type="entry name" value="Acetyltransf_10"/>
    <property type="match status" value="1"/>
</dbReference>
<evidence type="ECO:0000313" key="3">
    <source>
        <dbReference type="Proteomes" id="UP001370590"/>
    </source>
</evidence>
<gene>
    <name evidence="2" type="ORF">R4146_01815</name>
</gene>
<name>A0ABU8SJ38_9LACO</name>
<proteinExistence type="predicted"/>